<dbReference type="PATRIC" id="fig|1353533.3.peg.1007"/>
<name>V4HAR7_PSEL2</name>
<feature type="transmembrane region" description="Helical" evidence="1">
    <location>
        <begin position="155"/>
        <end position="181"/>
    </location>
</feature>
<reference evidence="2 3" key="1">
    <citation type="submission" date="2013-07" db="EMBL/GenBank/DDBJ databases">
        <title>Draft genome sequence of Pseudoalteromonas luteoviolacea 2ta16.</title>
        <authorList>
            <person name="Allen E.E."/>
            <person name="Azam F."/>
            <person name="Podell S."/>
        </authorList>
    </citation>
    <scope>NUCLEOTIDE SEQUENCE [LARGE SCALE GENOMIC DNA]</scope>
    <source>
        <strain evidence="2 3">2ta16</strain>
    </source>
</reference>
<dbReference type="AlphaFoldDB" id="V4HAR7"/>
<sequence>MIRLDQVELATIAYWGYRTAVYAAFFYFILQAYRRGIAVFYDKRLKLTDTSDKDLVSWGITISVMFVLQWIDHLLHFSLIGLEMDYLLRRRLFYVIKLSLALFFIFIIIALHTLRGCTFSRLSRLSMYLVIPSATVNFMQLIFRGYLESEALRPWIVIVIVSVQICYFVAIFSYLAMQLFADYKRYIRGRKNDQEEC</sequence>
<comment type="caution">
    <text evidence="2">The sequence shown here is derived from an EMBL/GenBank/DDBJ whole genome shotgun (WGS) entry which is preliminary data.</text>
</comment>
<feature type="transmembrane region" description="Helical" evidence="1">
    <location>
        <begin position="54"/>
        <end position="71"/>
    </location>
</feature>
<feature type="transmembrane region" description="Helical" evidence="1">
    <location>
        <begin position="12"/>
        <end position="33"/>
    </location>
</feature>
<keyword evidence="1" id="KW-0812">Transmembrane</keyword>
<gene>
    <name evidence="2" type="ORF">PL2TA16_00571</name>
</gene>
<feature type="transmembrane region" description="Helical" evidence="1">
    <location>
        <begin position="91"/>
        <end position="113"/>
    </location>
</feature>
<evidence type="ECO:0000313" key="3">
    <source>
        <dbReference type="Proteomes" id="UP000017820"/>
    </source>
</evidence>
<protein>
    <submittedName>
        <fullName evidence="2">Uncharacterized protein</fullName>
    </submittedName>
</protein>
<keyword evidence="1" id="KW-0472">Membrane</keyword>
<dbReference type="Proteomes" id="UP000017820">
    <property type="component" value="Unassembled WGS sequence"/>
</dbReference>
<accession>V4HAR7</accession>
<keyword evidence="1" id="KW-1133">Transmembrane helix</keyword>
<feature type="transmembrane region" description="Helical" evidence="1">
    <location>
        <begin position="125"/>
        <end position="143"/>
    </location>
</feature>
<proteinExistence type="predicted"/>
<dbReference type="EMBL" id="AUSV01000013">
    <property type="protein sequence ID" value="ESP94571.1"/>
    <property type="molecule type" value="Genomic_DNA"/>
</dbReference>
<organism evidence="2 3">
    <name type="scientific">Pseudoalteromonas luteoviolacea (strain 2ta16)</name>
    <dbReference type="NCBI Taxonomy" id="1353533"/>
    <lineage>
        <taxon>Bacteria</taxon>
        <taxon>Pseudomonadati</taxon>
        <taxon>Pseudomonadota</taxon>
        <taxon>Gammaproteobacteria</taxon>
        <taxon>Alteromonadales</taxon>
        <taxon>Pseudoalteromonadaceae</taxon>
        <taxon>Pseudoalteromonas</taxon>
    </lineage>
</organism>
<evidence type="ECO:0000256" key="1">
    <source>
        <dbReference type="SAM" id="Phobius"/>
    </source>
</evidence>
<evidence type="ECO:0000313" key="2">
    <source>
        <dbReference type="EMBL" id="ESP94571.1"/>
    </source>
</evidence>